<dbReference type="AlphaFoldDB" id="A0A4Z2GSP7"/>
<dbReference type="EMBL" id="SRLO01000450">
    <property type="protein sequence ID" value="TNN55634.1"/>
    <property type="molecule type" value="Genomic_DNA"/>
</dbReference>
<organism evidence="1 2">
    <name type="scientific">Liparis tanakae</name>
    <name type="common">Tanaka's snailfish</name>
    <dbReference type="NCBI Taxonomy" id="230148"/>
    <lineage>
        <taxon>Eukaryota</taxon>
        <taxon>Metazoa</taxon>
        <taxon>Chordata</taxon>
        <taxon>Craniata</taxon>
        <taxon>Vertebrata</taxon>
        <taxon>Euteleostomi</taxon>
        <taxon>Actinopterygii</taxon>
        <taxon>Neopterygii</taxon>
        <taxon>Teleostei</taxon>
        <taxon>Neoteleostei</taxon>
        <taxon>Acanthomorphata</taxon>
        <taxon>Eupercaria</taxon>
        <taxon>Perciformes</taxon>
        <taxon>Cottioidei</taxon>
        <taxon>Cottales</taxon>
        <taxon>Liparidae</taxon>
        <taxon>Liparis</taxon>
    </lineage>
</organism>
<accession>A0A4Z2GSP7</accession>
<gene>
    <name evidence="1" type="ORF">EYF80_034150</name>
</gene>
<proteinExistence type="predicted"/>
<evidence type="ECO:0000313" key="2">
    <source>
        <dbReference type="Proteomes" id="UP000314294"/>
    </source>
</evidence>
<comment type="caution">
    <text evidence="1">The sequence shown here is derived from an EMBL/GenBank/DDBJ whole genome shotgun (WGS) entry which is preliminary data.</text>
</comment>
<dbReference type="Proteomes" id="UP000314294">
    <property type="component" value="Unassembled WGS sequence"/>
</dbReference>
<sequence length="101" mass="11322">MNSQRSMMWFRQIAQLSTTMSQAHSATAFHWWDQIHKQHYGAITAGFEVLGFEGLAFTPGVFERLVLGFLNFGDLEDVTTFLSGGELLSGQAVNTWTSLTF</sequence>
<protein>
    <submittedName>
        <fullName evidence="1">Uncharacterized protein</fullName>
    </submittedName>
</protein>
<name>A0A4Z2GSP7_9TELE</name>
<evidence type="ECO:0000313" key="1">
    <source>
        <dbReference type="EMBL" id="TNN55634.1"/>
    </source>
</evidence>
<keyword evidence="2" id="KW-1185">Reference proteome</keyword>
<reference evidence="1 2" key="1">
    <citation type="submission" date="2019-03" db="EMBL/GenBank/DDBJ databases">
        <title>First draft genome of Liparis tanakae, snailfish: a comprehensive survey of snailfish specific genes.</title>
        <authorList>
            <person name="Kim W."/>
            <person name="Song I."/>
            <person name="Jeong J.-H."/>
            <person name="Kim D."/>
            <person name="Kim S."/>
            <person name="Ryu S."/>
            <person name="Song J.Y."/>
            <person name="Lee S.K."/>
        </authorList>
    </citation>
    <scope>NUCLEOTIDE SEQUENCE [LARGE SCALE GENOMIC DNA]</scope>
    <source>
        <tissue evidence="1">Muscle</tissue>
    </source>
</reference>